<organism evidence="1 2">
    <name type="scientific">Fictibacillus arsenicus</name>
    <dbReference type="NCBI Taxonomy" id="255247"/>
    <lineage>
        <taxon>Bacteria</taxon>
        <taxon>Bacillati</taxon>
        <taxon>Bacillota</taxon>
        <taxon>Bacilli</taxon>
        <taxon>Bacillales</taxon>
        <taxon>Fictibacillaceae</taxon>
        <taxon>Fictibacillus</taxon>
    </lineage>
</organism>
<dbReference type="AlphaFoldDB" id="A0A1B1Z0G9"/>
<dbReference type="EMBL" id="CP016761">
    <property type="protein sequence ID" value="ANX10951.1"/>
    <property type="molecule type" value="Genomic_DNA"/>
</dbReference>
<reference evidence="1 2" key="1">
    <citation type="submission" date="2016-08" db="EMBL/GenBank/DDBJ databases">
        <title>Complete genome sequence of Fictibacillus arsenicus G25-54, a strain with toxicity to nematodes and a potential arsenic-resistance activity.</title>
        <authorList>
            <person name="Zheng Z."/>
        </authorList>
    </citation>
    <scope>NUCLEOTIDE SEQUENCE [LARGE SCALE GENOMIC DNA]</scope>
    <source>
        <strain evidence="1 2">G25-54</strain>
    </source>
</reference>
<accession>A0A1B1Z0G9</accession>
<dbReference type="STRING" id="255247.ABE41_002850"/>
<dbReference type="KEGG" id="far:ABE41_002850"/>
<sequence length="142" mass="16901">MKINDLKTNGVYGLYNGKEFRLKERNQDIYIISRDPEDLKNGFDYYINVVGNQIKDVFRKKINKNELEETYNVEMHVKFKGYEFKITVVKNNKIIISTVGPELEPLAKKLNFKFVEPWVYDKEISIDEVDEIIERQEPVYLD</sequence>
<evidence type="ECO:0000313" key="2">
    <source>
        <dbReference type="Proteomes" id="UP000077412"/>
    </source>
</evidence>
<gene>
    <name evidence="1" type="ORF">ABE41_002850</name>
</gene>
<dbReference type="RefSeq" id="WP_066286335.1">
    <property type="nucleotide sequence ID" value="NZ_CP016761.1"/>
</dbReference>
<protein>
    <submittedName>
        <fullName evidence="1">Uncharacterized protein</fullName>
    </submittedName>
</protein>
<name>A0A1B1Z0G9_9BACL</name>
<evidence type="ECO:0000313" key="1">
    <source>
        <dbReference type="EMBL" id="ANX10951.1"/>
    </source>
</evidence>
<dbReference type="Proteomes" id="UP000077412">
    <property type="component" value="Chromosome"/>
</dbReference>
<keyword evidence="2" id="KW-1185">Reference proteome</keyword>
<proteinExistence type="predicted"/>